<dbReference type="InterPro" id="IPR003653">
    <property type="entry name" value="Peptidase_C48_C"/>
</dbReference>
<sequence length="545" mass="62748">MWKSQLRKLARLWVFVGEGITQVALTKLIYETPVDTAENKLLFKRAFLIFSQKCFFLATSSPNVTPRSLPTLFDIENTRERNWALHVHNFLLEEVEKAKLNNTKSIHGCCYEMLIIYFHETHFGKNPRAEEAQPLWIQYWRRSKLNKIMKQKETNSAGLLKTGRLKAENERLMKKNAKKNHASECESESDWEFEDESESSGSYQESDSEGTVLDELRQRTKRLPNQNQAQQERRSKKKHESSATQGSSISGPELPYQMQSPPDIHDEVIEISSSSDNSDKPSPIKMLVPKAEKVQLSHNEDQPPNVVCQPSQPIVDGMPVYPSQEVYDISSSSEYEQPLIPKKEKADEHDDIPSFDLGQRELDSRVATWATLSKGENEFVTIFKLRGGNFLEAMRYQFMSMVPKTYIDIGIINLMCHVLNKQAGERFEKLIYCVPPEILLFAPVLYSQHWWLYVLDVDQRNIFVIDSMKSKSPTPERTKMNKFVLGFGSSNILDQMLAWAGNPSIFNKGENALEPMYIDIPQQPNQYDCGVYVMKWMELLDPNAL</sequence>
<organism evidence="7 8">
    <name type="scientific">Stylosanthes scabra</name>
    <dbReference type="NCBI Taxonomy" id="79078"/>
    <lineage>
        <taxon>Eukaryota</taxon>
        <taxon>Viridiplantae</taxon>
        <taxon>Streptophyta</taxon>
        <taxon>Embryophyta</taxon>
        <taxon>Tracheophyta</taxon>
        <taxon>Spermatophyta</taxon>
        <taxon>Magnoliopsida</taxon>
        <taxon>eudicotyledons</taxon>
        <taxon>Gunneridae</taxon>
        <taxon>Pentapetalae</taxon>
        <taxon>rosids</taxon>
        <taxon>fabids</taxon>
        <taxon>Fabales</taxon>
        <taxon>Fabaceae</taxon>
        <taxon>Papilionoideae</taxon>
        <taxon>50 kb inversion clade</taxon>
        <taxon>dalbergioids sensu lato</taxon>
        <taxon>Dalbergieae</taxon>
        <taxon>Pterocarpus clade</taxon>
        <taxon>Stylosanthes</taxon>
    </lineage>
</organism>
<evidence type="ECO:0000313" key="7">
    <source>
        <dbReference type="EMBL" id="MED6136279.1"/>
    </source>
</evidence>
<dbReference type="Gene3D" id="3.40.395.10">
    <property type="entry name" value="Adenoviral Proteinase, Chain A"/>
    <property type="match status" value="1"/>
</dbReference>
<feature type="compositionally biased region" description="Acidic residues" evidence="5">
    <location>
        <begin position="185"/>
        <end position="198"/>
    </location>
</feature>
<evidence type="ECO:0000256" key="5">
    <source>
        <dbReference type="SAM" id="MobiDB-lite"/>
    </source>
</evidence>
<proteinExistence type="inferred from homology"/>
<dbReference type="Pfam" id="PF02902">
    <property type="entry name" value="Peptidase_C48"/>
    <property type="match status" value="1"/>
</dbReference>
<comment type="caution">
    <text evidence="7">The sequence shown here is derived from an EMBL/GenBank/DDBJ whole genome shotgun (WGS) entry which is preliminary data.</text>
</comment>
<dbReference type="Proteomes" id="UP001341840">
    <property type="component" value="Unassembled WGS sequence"/>
</dbReference>
<feature type="domain" description="Ubiquitin-like protease family profile" evidence="6">
    <location>
        <begin position="329"/>
        <end position="540"/>
    </location>
</feature>
<protein>
    <recommendedName>
        <fullName evidence="6">Ubiquitin-like protease family profile domain-containing protein</fullName>
    </recommendedName>
</protein>
<dbReference type="EMBL" id="JASCZI010060833">
    <property type="protein sequence ID" value="MED6136279.1"/>
    <property type="molecule type" value="Genomic_DNA"/>
</dbReference>
<evidence type="ECO:0000256" key="2">
    <source>
        <dbReference type="ARBA" id="ARBA00022670"/>
    </source>
</evidence>
<evidence type="ECO:0000259" key="6">
    <source>
        <dbReference type="PROSITE" id="PS50600"/>
    </source>
</evidence>
<keyword evidence="8" id="KW-1185">Reference proteome</keyword>
<name>A0ABU6SJQ8_9FABA</name>
<dbReference type="PROSITE" id="PS50600">
    <property type="entry name" value="ULP_PROTEASE"/>
    <property type="match status" value="1"/>
</dbReference>
<dbReference type="PANTHER" id="PTHR12606:SF136">
    <property type="entry name" value="ULP1 PROTEASE FAMILY PROTEIN"/>
    <property type="match status" value="1"/>
</dbReference>
<comment type="similarity">
    <text evidence="1">Belongs to the peptidase C48 family.</text>
</comment>
<keyword evidence="4" id="KW-0788">Thiol protease</keyword>
<evidence type="ECO:0000256" key="3">
    <source>
        <dbReference type="ARBA" id="ARBA00022801"/>
    </source>
</evidence>
<dbReference type="InterPro" id="IPR038765">
    <property type="entry name" value="Papain-like_cys_pep_sf"/>
</dbReference>
<keyword evidence="2" id="KW-0645">Protease</keyword>
<gene>
    <name evidence="7" type="ORF">PIB30_054613</name>
</gene>
<dbReference type="SUPFAM" id="SSF54001">
    <property type="entry name" value="Cysteine proteinases"/>
    <property type="match status" value="1"/>
</dbReference>
<reference evidence="7 8" key="1">
    <citation type="journal article" date="2023" name="Plants (Basel)">
        <title>Bridging the Gap: Combining Genomics and Transcriptomics Approaches to Understand Stylosanthes scabra, an Orphan Legume from the Brazilian Caatinga.</title>
        <authorList>
            <person name="Ferreira-Neto J.R.C."/>
            <person name="da Silva M.D."/>
            <person name="Binneck E."/>
            <person name="de Melo N.F."/>
            <person name="da Silva R.H."/>
            <person name="de Melo A.L.T.M."/>
            <person name="Pandolfi V."/>
            <person name="Bustamante F.O."/>
            <person name="Brasileiro-Vidal A.C."/>
            <person name="Benko-Iseppon A.M."/>
        </authorList>
    </citation>
    <scope>NUCLEOTIDE SEQUENCE [LARGE SCALE GENOMIC DNA]</scope>
    <source>
        <tissue evidence="7">Leaves</tissue>
    </source>
</reference>
<accession>A0ABU6SJQ8</accession>
<dbReference type="PANTHER" id="PTHR12606">
    <property type="entry name" value="SENTRIN/SUMO-SPECIFIC PROTEASE"/>
    <property type="match status" value="1"/>
</dbReference>
<evidence type="ECO:0000256" key="1">
    <source>
        <dbReference type="ARBA" id="ARBA00005234"/>
    </source>
</evidence>
<evidence type="ECO:0000256" key="4">
    <source>
        <dbReference type="ARBA" id="ARBA00022807"/>
    </source>
</evidence>
<evidence type="ECO:0000313" key="8">
    <source>
        <dbReference type="Proteomes" id="UP001341840"/>
    </source>
</evidence>
<keyword evidence="3" id="KW-0378">Hydrolase</keyword>
<feature type="region of interest" description="Disordered" evidence="5">
    <location>
        <begin position="174"/>
        <end position="261"/>
    </location>
</feature>